<feature type="transmembrane region" description="Helical" evidence="1">
    <location>
        <begin position="83"/>
        <end position="103"/>
    </location>
</feature>
<reference evidence="2 3" key="1">
    <citation type="journal article" date="2020" name="Int. J. Syst. Evol. Microbiol.">
        <title>Novel acetic acid bacteria from cider fermentations: Acetobacter conturbans sp. nov. and Acetobacter fallax sp. nov.</title>
        <authorList>
            <person name="Sombolestani A.S."/>
            <person name="Cleenwerck I."/>
            <person name="Cnockaert M."/>
            <person name="Borremans W."/>
            <person name="Wieme A.D."/>
            <person name="De Vuyst L."/>
            <person name="Vandamme P."/>
        </authorList>
    </citation>
    <scope>NUCLEOTIDE SEQUENCE [LARGE SCALE GENOMIC DNA]</scope>
    <source>
        <strain evidence="2 3">LMG 1627</strain>
    </source>
</reference>
<feature type="transmembrane region" description="Helical" evidence="1">
    <location>
        <begin position="110"/>
        <end position="138"/>
    </location>
</feature>
<organism evidence="2 3">
    <name type="scientific">Acetobacter conturbans</name>
    <dbReference type="NCBI Taxonomy" id="1737472"/>
    <lineage>
        <taxon>Bacteria</taxon>
        <taxon>Pseudomonadati</taxon>
        <taxon>Pseudomonadota</taxon>
        <taxon>Alphaproteobacteria</taxon>
        <taxon>Acetobacterales</taxon>
        <taxon>Acetobacteraceae</taxon>
        <taxon>Acetobacter</taxon>
    </lineage>
</organism>
<sequence>MEGARLLKAVVAISCACTLAVLLVPDLLSGFLFLLQSVLEALFLPFRLLFDLALWLTTGRQIGDAVAGVGHAVGARPFSHTVIFRYAPAFLAVCGLLSFIAAVDGRTKSFLWLSFALHGIAGVVIGLPMASCLFPALISELVAVRRFSVITADDTQV</sequence>
<dbReference type="EMBL" id="WOSY01000003">
    <property type="protein sequence ID" value="NHN87885.1"/>
    <property type="molecule type" value="Genomic_DNA"/>
</dbReference>
<protein>
    <submittedName>
        <fullName evidence="2">Uncharacterized protein</fullName>
    </submittedName>
</protein>
<gene>
    <name evidence="2" type="ORF">GOB81_04460</name>
</gene>
<keyword evidence="1" id="KW-1133">Transmembrane helix</keyword>
<name>A0ABX0JY14_9PROT</name>
<dbReference type="Proteomes" id="UP000631653">
    <property type="component" value="Unassembled WGS sequence"/>
</dbReference>
<evidence type="ECO:0000256" key="1">
    <source>
        <dbReference type="SAM" id="Phobius"/>
    </source>
</evidence>
<evidence type="ECO:0000313" key="2">
    <source>
        <dbReference type="EMBL" id="NHN87885.1"/>
    </source>
</evidence>
<comment type="caution">
    <text evidence="2">The sequence shown here is derived from an EMBL/GenBank/DDBJ whole genome shotgun (WGS) entry which is preliminary data.</text>
</comment>
<keyword evidence="3" id="KW-1185">Reference proteome</keyword>
<feature type="transmembrane region" description="Helical" evidence="1">
    <location>
        <begin position="6"/>
        <end position="24"/>
    </location>
</feature>
<keyword evidence="1" id="KW-0812">Transmembrane</keyword>
<keyword evidence="1" id="KW-0472">Membrane</keyword>
<evidence type="ECO:0000313" key="3">
    <source>
        <dbReference type="Proteomes" id="UP000631653"/>
    </source>
</evidence>
<proteinExistence type="predicted"/>
<accession>A0ABX0JY14</accession>